<keyword evidence="7" id="KW-0808">Transferase</keyword>
<dbReference type="Gene3D" id="1.10.10.10">
    <property type="entry name" value="Winged helix-like DNA-binding domain superfamily/Winged helix DNA-binding domain"/>
    <property type="match status" value="1"/>
</dbReference>
<keyword evidence="7" id="KW-0614">Plasmid</keyword>
<keyword evidence="3" id="KW-0805">Transcription regulation</keyword>
<dbReference type="GO" id="GO:0030170">
    <property type="term" value="F:pyridoxal phosphate binding"/>
    <property type="evidence" value="ECO:0007669"/>
    <property type="project" value="InterPro"/>
</dbReference>
<dbReference type="InterPro" id="IPR004839">
    <property type="entry name" value="Aminotransferase_I/II_large"/>
</dbReference>
<dbReference type="Pfam" id="PF00155">
    <property type="entry name" value="Aminotran_1_2"/>
    <property type="match status" value="1"/>
</dbReference>
<name>A0A975HMR4_9GAMM</name>
<sequence length="468" mass="52007">MGIPKYKVLADLVQSNISKGLYGREQPLPSLRQFCQLHEISMTTALATYRYLESLGSIVASEKRGYFVSNSPLKPAQFAQFDAQIKSVEVARRNDQNPQFGFATAQIDLLLMDSENLAASVARVSRKNSAIFSYANVAGSDLLREALCKHFSSQGFHLQPQELVITQGSLDAVMTALQTVCERGDSVAVSSPCYSGLLNVLAVLGLKAFEIPSAQDGLDLAQLEDAMVRKKIQACLLTANHQNPSGHSISANQKSALANMAHQYRVPIIEDDVFRELSHRFHVPAPIKSYDKHGWVMWCSSVSKTLAPGLRLGWCLPGRFHQTFLNLVAARSLGGNTPLQLALADYIERGHYRRHLNKLNPQLALQCLEYISLVNQYFPERVLTHSPTGGLVLWFNIAPLKGEEIKAQLAQQGISIRAGNEFSTTPHYQHYIRINMGLKLQGEVKGKFIDLLEYLKTKLVSNERDTID</sequence>
<protein>
    <submittedName>
        <fullName evidence="7">PLP-dependent aminotransferase family protein</fullName>
    </submittedName>
</protein>
<evidence type="ECO:0000256" key="5">
    <source>
        <dbReference type="ARBA" id="ARBA00023163"/>
    </source>
</evidence>
<organism evidence="7 8">
    <name type="scientific">Pseudoalteromonas xiamenensis</name>
    <dbReference type="NCBI Taxonomy" id="882626"/>
    <lineage>
        <taxon>Bacteria</taxon>
        <taxon>Pseudomonadati</taxon>
        <taxon>Pseudomonadota</taxon>
        <taxon>Gammaproteobacteria</taxon>
        <taxon>Alteromonadales</taxon>
        <taxon>Pseudoalteromonadaceae</taxon>
        <taxon>Pseudoalteromonas</taxon>
    </lineage>
</organism>
<evidence type="ECO:0000256" key="1">
    <source>
        <dbReference type="ARBA" id="ARBA00005384"/>
    </source>
</evidence>
<proteinExistence type="inferred from homology"/>
<feature type="domain" description="HTH gntR-type" evidence="6">
    <location>
        <begin position="3"/>
        <end position="71"/>
    </location>
</feature>
<reference evidence="7" key="1">
    <citation type="submission" date="2021-03" db="EMBL/GenBank/DDBJ databases">
        <title>Complete Genome of Pseudoalteromonas xiamenensis STKMTI.2, a new potential marine bacterium producing anti-Vibrio compounds.</title>
        <authorList>
            <person name="Handayani D.P."/>
            <person name="Isnansetyo A."/>
            <person name="Istiqomah I."/>
            <person name="Jumina J."/>
        </authorList>
    </citation>
    <scope>NUCLEOTIDE SEQUENCE</scope>
    <source>
        <strain evidence="7">STKMTI.2</strain>
        <plasmid evidence="7">unnamed5</plasmid>
    </source>
</reference>
<dbReference type="RefSeq" id="WP_208845000.1">
    <property type="nucleotide sequence ID" value="NZ_CP072135.1"/>
</dbReference>
<evidence type="ECO:0000256" key="3">
    <source>
        <dbReference type="ARBA" id="ARBA00023015"/>
    </source>
</evidence>
<keyword evidence="7" id="KW-0032">Aminotransferase</keyword>
<comment type="similarity">
    <text evidence="1">In the C-terminal section; belongs to the class-I pyridoxal-phosphate-dependent aminotransferase family.</text>
</comment>
<dbReference type="SUPFAM" id="SSF53383">
    <property type="entry name" value="PLP-dependent transferases"/>
    <property type="match status" value="1"/>
</dbReference>
<dbReference type="CDD" id="cd00609">
    <property type="entry name" value="AAT_like"/>
    <property type="match status" value="1"/>
</dbReference>
<evidence type="ECO:0000313" key="8">
    <source>
        <dbReference type="Proteomes" id="UP000664904"/>
    </source>
</evidence>
<dbReference type="EMBL" id="CP072135">
    <property type="protein sequence ID" value="QTH73388.1"/>
    <property type="molecule type" value="Genomic_DNA"/>
</dbReference>
<evidence type="ECO:0000313" key="7">
    <source>
        <dbReference type="EMBL" id="QTH73388.1"/>
    </source>
</evidence>
<dbReference type="InterPro" id="IPR015421">
    <property type="entry name" value="PyrdxlP-dep_Trfase_major"/>
</dbReference>
<evidence type="ECO:0000259" key="6">
    <source>
        <dbReference type="PROSITE" id="PS50949"/>
    </source>
</evidence>
<dbReference type="InterPro" id="IPR036388">
    <property type="entry name" value="WH-like_DNA-bd_sf"/>
</dbReference>
<keyword evidence="2" id="KW-0663">Pyridoxal phosphate</keyword>
<evidence type="ECO:0000256" key="2">
    <source>
        <dbReference type="ARBA" id="ARBA00022898"/>
    </source>
</evidence>
<dbReference type="InterPro" id="IPR000524">
    <property type="entry name" value="Tscrpt_reg_HTH_GntR"/>
</dbReference>
<dbReference type="GO" id="GO:0003677">
    <property type="term" value="F:DNA binding"/>
    <property type="evidence" value="ECO:0007669"/>
    <property type="project" value="UniProtKB-KW"/>
</dbReference>
<dbReference type="InterPro" id="IPR051446">
    <property type="entry name" value="HTH_trans_reg/aminotransferase"/>
</dbReference>
<dbReference type="AlphaFoldDB" id="A0A975HMR4"/>
<dbReference type="SUPFAM" id="SSF46785">
    <property type="entry name" value="Winged helix' DNA-binding domain"/>
    <property type="match status" value="1"/>
</dbReference>
<keyword evidence="5" id="KW-0804">Transcription</keyword>
<dbReference type="PROSITE" id="PS50949">
    <property type="entry name" value="HTH_GNTR"/>
    <property type="match status" value="1"/>
</dbReference>
<dbReference type="GO" id="GO:0003700">
    <property type="term" value="F:DNA-binding transcription factor activity"/>
    <property type="evidence" value="ECO:0007669"/>
    <property type="project" value="InterPro"/>
</dbReference>
<dbReference type="InterPro" id="IPR036390">
    <property type="entry name" value="WH_DNA-bd_sf"/>
</dbReference>
<keyword evidence="8" id="KW-1185">Reference proteome</keyword>
<dbReference type="InterPro" id="IPR015424">
    <property type="entry name" value="PyrdxlP-dep_Trfase"/>
</dbReference>
<dbReference type="Proteomes" id="UP000664904">
    <property type="component" value="Plasmid unnamed5"/>
</dbReference>
<dbReference type="PANTHER" id="PTHR46577:SF1">
    <property type="entry name" value="HTH-TYPE TRANSCRIPTIONAL REGULATORY PROTEIN GABR"/>
    <property type="match status" value="1"/>
</dbReference>
<dbReference type="PANTHER" id="PTHR46577">
    <property type="entry name" value="HTH-TYPE TRANSCRIPTIONAL REGULATORY PROTEIN GABR"/>
    <property type="match status" value="1"/>
</dbReference>
<geneLocation type="plasmid" evidence="7 8">
    <name>unnamed5</name>
</geneLocation>
<evidence type="ECO:0000256" key="4">
    <source>
        <dbReference type="ARBA" id="ARBA00023125"/>
    </source>
</evidence>
<gene>
    <name evidence="7" type="ORF">J5O05_17930</name>
</gene>
<dbReference type="Gene3D" id="3.40.640.10">
    <property type="entry name" value="Type I PLP-dependent aspartate aminotransferase-like (Major domain)"/>
    <property type="match status" value="1"/>
</dbReference>
<dbReference type="GO" id="GO:0008483">
    <property type="term" value="F:transaminase activity"/>
    <property type="evidence" value="ECO:0007669"/>
    <property type="project" value="UniProtKB-KW"/>
</dbReference>
<keyword evidence="4" id="KW-0238">DNA-binding</keyword>
<dbReference type="KEGG" id="pxi:J5O05_17930"/>
<accession>A0A975HMR4</accession>